<dbReference type="GO" id="GO:0019867">
    <property type="term" value="C:outer membrane"/>
    <property type="evidence" value="ECO:0007669"/>
    <property type="project" value="InterPro"/>
</dbReference>
<feature type="domain" description="Lytic transglycosylase MltA" evidence="7">
    <location>
        <begin position="134"/>
        <end position="291"/>
    </location>
</feature>
<dbReference type="GO" id="GO:0008933">
    <property type="term" value="F:peptidoglycan lytic transglycosylase activity"/>
    <property type="evidence" value="ECO:0007669"/>
    <property type="project" value="TreeGrafter"/>
</dbReference>
<protein>
    <recommendedName>
        <fullName evidence="2">peptidoglycan lytic exotransglycosylase</fullName>
        <ecNumber evidence="2">4.2.2.n1</ecNumber>
    </recommendedName>
    <alternativeName>
        <fullName evidence="5">Murein hydrolase A</fullName>
    </alternativeName>
</protein>
<comment type="catalytic activity">
    <reaction evidence="1">
        <text>Exolytic cleavage of the (1-&gt;4)-beta-glycosidic linkage between N-acetylmuramic acid (MurNAc) and N-acetylglucosamine (GlcNAc) residues in peptidoglycan, from either the reducing or the non-reducing ends of the peptidoglycan chains, with concomitant formation of a 1,6-anhydrobond in the MurNAc residue.</text>
        <dbReference type="EC" id="4.2.2.n1"/>
    </reaction>
</comment>
<dbReference type="Gene3D" id="2.40.240.50">
    <property type="entry name" value="Barwin-like endoglucanases"/>
    <property type="match status" value="1"/>
</dbReference>
<sequence length="405" mass="44146">MIPAQYLFARKIAGAALATVVALLTACTTTPPPSEPIPPPAKKGITFIRSDYANLPAVDGHRWEAALTAFRQSCSRIRIDAVWSGLCSTALSLPNSAPAAESFFRSNFTPWGVEIPAKKGRTSTGLMTGYYEPLLYGSRVRQPPYVHPIYGIPDNLLTIDLGELYPDLKGRRLRGKLDGRRVVPYDKRGAIQEKEAEMARWAIAWVSDPVDAFFLHVQGSGRIVLPDGSFMRVGFADQNGWRYHSIGQWLITHGHLSAHELSMQRIRSWAKANPSKVKAALAQNPSYIFFEERKSDTELGPIGAAGVPLTPEASVAVDQKYWKLGTPFIVSISQERPALAFTQPVIAQDTGGAIQGALRFDYFWGFGDDAGAAAGRQKSAVAAWLLVPNGLAPEEVLPNGAHAPR</sequence>
<name>S3B7T3_9BURK</name>
<dbReference type="HOGENOM" id="CLU_037751_0_0_4"/>
<gene>
    <name evidence="8" type="ORF">HMPREF1476_02483</name>
</gene>
<dbReference type="CDD" id="cd14485">
    <property type="entry name" value="mltA_like_LT_A"/>
    <property type="match status" value="1"/>
</dbReference>
<dbReference type="CDD" id="cd14668">
    <property type="entry name" value="mlta_B"/>
    <property type="match status" value="1"/>
</dbReference>
<feature type="signal peptide" evidence="6">
    <location>
        <begin position="1"/>
        <end position="18"/>
    </location>
</feature>
<dbReference type="PIRSF" id="PIRSF019422">
    <property type="entry name" value="MltA"/>
    <property type="match status" value="1"/>
</dbReference>
<evidence type="ECO:0000313" key="9">
    <source>
        <dbReference type="Proteomes" id="UP000014400"/>
    </source>
</evidence>
<evidence type="ECO:0000256" key="2">
    <source>
        <dbReference type="ARBA" id="ARBA00012587"/>
    </source>
</evidence>
<comment type="caution">
    <text evidence="8">The sequence shown here is derived from an EMBL/GenBank/DDBJ whole genome shotgun (WGS) entry which is preliminary data.</text>
</comment>
<dbReference type="InterPro" id="IPR010611">
    <property type="entry name" value="3D_dom"/>
</dbReference>
<dbReference type="GO" id="GO:0071555">
    <property type="term" value="P:cell wall organization"/>
    <property type="evidence" value="ECO:0007669"/>
    <property type="project" value="UniProtKB-KW"/>
</dbReference>
<evidence type="ECO:0000256" key="5">
    <source>
        <dbReference type="ARBA" id="ARBA00030918"/>
    </source>
</evidence>
<keyword evidence="9" id="KW-1185">Reference proteome</keyword>
<dbReference type="Proteomes" id="UP000014400">
    <property type="component" value="Unassembled WGS sequence"/>
</dbReference>
<dbReference type="RefSeq" id="WP_016475380.1">
    <property type="nucleotide sequence ID" value="NZ_KE150482.1"/>
</dbReference>
<dbReference type="GO" id="GO:0004553">
    <property type="term" value="F:hydrolase activity, hydrolyzing O-glycosyl compounds"/>
    <property type="evidence" value="ECO:0007669"/>
    <property type="project" value="InterPro"/>
</dbReference>
<dbReference type="InterPro" id="IPR026044">
    <property type="entry name" value="MltA"/>
</dbReference>
<evidence type="ECO:0000256" key="6">
    <source>
        <dbReference type="SAM" id="SignalP"/>
    </source>
</evidence>
<evidence type="ECO:0000256" key="1">
    <source>
        <dbReference type="ARBA" id="ARBA00001420"/>
    </source>
</evidence>
<dbReference type="EMBL" id="ATCF01000039">
    <property type="protein sequence ID" value="EPD97428.1"/>
    <property type="molecule type" value="Genomic_DNA"/>
</dbReference>
<dbReference type="eggNOG" id="COG2821">
    <property type="taxonomic scope" value="Bacteria"/>
</dbReference>
<organism evidence="8 9">
    <name type="scientific">Sutterella wadsworthensis HGA0223</name>
    <dbReference type="NCBI Taxonomy" id="1203554"/>
    <lineage>
        <taxon>Bacteria</taxon>
        <taxon>Pseudomonadati</taxon>
        <taxon>Pseudomonadota</taxon>
        <taxon>Betaproteobacteria</taxon>
        <taxon>Burkholderiales</taxon>
        <taxon>Sutterellaceae</taxon>
        <taxon>Sutterella</taxon>
    </lineage>
</organism>
<dbReference type="GO" id="GO:0009254">
    <property type="term" value="P:peptidoglycan turnover"/>
    <property type="evidence" value="ECO:0007669"/>
    <property type="project" value="InterPro"/>
</dbReference>
<reference evidence="8 9" key="1">
    <citation type="submission" date="2013-04" db="EMBL/GenBank/DDBJ databases">
        <title>The Genome Sequence of Sutterella wadsworthensis HGA0223.</title>
        <authorList>
            <consortium name="The Broad Institute Genomics Platform"/>
            <person name="Earl A."/>
            <person name="Ward D."/>
            <person name="Feldgarden M."/>
            <person name="Gevers D."/>
            <person name="Schmidt T.M."/>
            <person name="Dover J."/>
            <person name="Dai D."/>
            <person name="Walker B."/>
            <person name="Young S."/>
            <person name="Zeng Q."/>
            <person name="Gargeya S."/>
            <person name="Fitzgerald M."/>
            <person name="Haas B."/>
            <person name="Abouelleil A."/>
            <person name="Allen A.W."/>
            <person name="Alvarado L."/>
            <person name="Arachchi H.M."/>
            <person name="Berlin A.M."/>
            <person name="Chapman S.B."/>
            <person name="Gainer-Dewar J."/>
            <person name="Goldberg J."/>
            <person name="Griggs A."/>
            <person name="Gujja S."/>
            <person name="Hansen M."/>
            <person name="Howarth C."/>
            <person name="Imamovic A."/>
            <person name="Ireland A."/>
            <person name="Larimer J."/>
            <person name="McCowan C."/>
            <person name="Murphy C."/>
            <person name="Pearson M."/>
            <person name="Poon T.W."/>
            <person name="Priest M."/>
            <person name="Roberts A."/>
            <person name="Saif S."/>
            <person name="Shea T."/>
            <person name="Sisk P."/>
            <person name="Sykes S."/>
            <person name="Wortman J."/>
            <person name="Nusbaum C."/>
            <person name="Birren B."/>
        </authorList>
    </citation>
    <scope>NUCLEOTIDE SEQUENCE [LARGE SCALE GENOMIC DNA]</scope>
    <source>
        <strain evidence="8 9">HGA0223</strain>
    </source>
</reference>
<evidence type="ECO:0000313" key="8">
    <source>
        <dbReference type="EMBL" id="EPD97428.1"/>
    </source>
</evidence>
<dbReference type="GO" id="GO:0009253">
    <property type="term" value="P:peptidoglycan catabolic process"/>
    <property type="evidence" value="ECO:0007669"/>
    <property type="project" value="TreeGrafter"/>
</dbReference>
<dbReference type="PANTHER" id="PTHR30124:SF0">
    <property type="entry name" value="MEMBRANE-BOUND LYTIC MUREIN TRANSGLYCOSYLASE A"/>
    <property type="match status" value="1"/>
</dbReference>
<accession>S3B7T3</accession>
<evidence type="ECO:0000256" key="3">
    <source>
        <dbReference type="ARBA" id="ARBA00023239"/>
    </source>
</evidence>
<dbReference type="STRING" id="1203554.HMPREF1476_02483"/>
<evidence type="ECO:0000256" key="4">
    <source>
        <dbReference type="ARBA" id="ARBA00023316"/>
    </source>
</evidence>
<dbReference type="Pfam" id="PF03562">
    <property type="entry name" value="MltA"/>
    <property type="match status" value="1"/>
</dbReference>
<dbReference type="Gene3D" id="2.40.40.10">
    <property type="entry name" value="RlpA-like domain"/>
    <property type="match status" value="1"/>
</dbReference>
<keyword evidence="3" id="KW-0456">Lyase</keyword>
<keyword evidence="4" id="KW-0961">Cell wall biogenesis/degradation</keyword>
<dbReference type="InterPro" id="IPR005300">
    <property type="entry name" value="MltA_B"/>
</dbReference>
<feature type="chain" id="PRO_5004517635" description="peptidoglycan lytic exotransglycosylase" evidence="6">
    <location>
        <begin position="19"/>
        <end position="405"/>
    </location>
</feature>
<keyword evidence="6" id="KW-0732">Signal</keyword>
<dbReference type="InterPro" id="IPR036908">
    <property type="entry name" value="RlpA-like_sf"/>
</dbReference>
<dbReference type="PATRIC" id="fig|1203554.3.peg.2558"/>
<dbReference type="PANTHER" id="PTHR30124">
    <property type="entry name" value="MEMBRANE-BOUND LYTIC MUREIN TRANSGLYCOSYLASE A"/>
    <property type="match status" value="1"/>
</dbReference>
<dbReference type="AlphaFoldDB" id="S3B7T3"/>
<dbReference type="SMART" id="SM00925">
    <property type="entry name" value="MltA"/>
    <property type="match status" value="1"/>
</dbReference>
<dbReference type="EC" id="4.2.2.n1" evidence="2"/>
<proteinExistence type="predicted"/>
<dbReference type="Pfam" id="PF06725">
    <property type="entry name" value="3D"/>
    <property type="match status" value="1"/>
</dbReference>
<dbReference type="SUPFAM" id="SSF50685">
    <property type="entry name" value="Barwin-like endoglucanases"/>
    <property type="match status" value="1"/>
</dbReference>
<evidence type="ECO:0000259" key="7">
    <source>
        <dbReference type="SMART" id="SM00925"/>
    </source>
</evidence>